<dbReference type="InterPro" id="IPR002915">
    <property type="entry name" value="DeoC/FbaB/LacD_aldolase"/>
</dbReference>
<dbReference type="SMART" id="SM01133">
    <property type="entry name" value="DeoC"/>
    <property type="match status" value="1"/>
</dbReference>
<sequence length="251" mass="27544">MVGLSKITKGGKTLFLAYDQGMEHGPTDFDDENVDPNNILKIADEGNVNSVILQKGTAEKYYSDTYYVQKVPLILKLNGKTNLVDDPDPYSPQICTVSEAIELGASAVGYTIYVGSKHESEMFREFSKIEEEAHNKNIPVIGWMYIRGSGALHKDIGQLTAYAARLGLELGADIIKIKYPGDPRSLSWAVESAGRTKVVVSGGAKESEEEFLEMVQTCMKVGCIGMAVGRNIWQSDDPIGMTGKIKKIIWT</sequence>
<dbReference type="PANTHER" id="PTHR47916">
    <property type="entry name" value="FRUCTOSE-BISPHOSPHATE ALDOLASE CLASS 1"/>
    <property type="match status" value="1"/>
</dbReference>
<accession>A0A0G0MN83</accession>
<name>A0A0G0MN83_9BACT</name>
<dbReference type="GO" id="GO:0004332">
    <property type="term" value="F:fructose-bisphosphate aldolase activity"/>
    <property type="evidence" value="ECO:0007669"/>
    <property type="project" value="InterPro"/>
</dbReference>
<dbReference type="PANTHER" id="PTHR47916:SF1">
    <property type="entry name" value="3-HYDROXY-5-PHOSPHONOOXYPENTANE-2,4-DIONE THIOLASE"/>
    <property type="match status" value="1"/>
</dbReference>
<dbReference type="EMBL" id="LBUZ01000017">
    <property type="protein sequence ID" value="KKQ75099.1"/>
    <property type="molecule type" value="Genomic_DNA"/>
</dbReference>
<evidence type="ECO:0000256" key="1">
    <source>
        <dbReference type="PIRSR" id="PIRSR038992-1"/>
    </source>
</evidence>
<dbReference type="InterPro" id="IPR041720">
    <property type="entry name" value="FbaB-like"/>
</dbReference>
<dbReference type="Gene3D" id="3.20.20.70">
    <property type="entry name" value="Aldolase class I"/>
    <property type="match status" value="1"/>
</dbReference>
<protein>
    <submittedName>
        <fullName evidence="2">Fructose-bisphosphate aldolase class 1</fullName>
    </submittedName>
</protein>
<organism evidence="2 3">
    <name type="scientific">Candidatus Woesebacteria bacterium GW2011_GWB1_38_5b</name>
    <dbReference type="NCBI Taxonomy" id="1618569"/>
    <lineage>
        <taxon>Bacteria</taxon>
        <taxon>Candidatus Woeseibacteriota</taxon>
    </lineage>
</organism>
<dbReference type="Proteomes" id="UP000034181">
    <property type="component" value="Unassembled WGS sequence"/>
</dbReference>
<gene>
    <name evidence="2" type="ORF">US96_C0017G0005</name>
</gene>
<dbReference type="SUPFAM" id="SSF51569">
    <property type="entry name" value="Aldolase"/>
    <property type="match status" value="1"/>
</dbReference>
<dbReference type="InterPro" id="IPR050456">
    <property type="entry name" value="DeoC/FbaB_aldolase"/>
</dbReference>
<dbReference type="Pfam" id="PF01791">
    <property type="entry name" value="DeoC"/>
    <property type="match status" value="1"/>
</dbReference>
<dbReference type="PIRSF" id="PIRSF038992">
    <property type="entry name" value="Aldolase_Ia"/>
    <property type="match status" value="1"/>
</dbReference>
<feature type="active site" description="Schiff-base intermediate with dihydroxyacetone-P" evidence="1">
    <location>
        <position position="176"/>
    </location>
</feature>
<proteinExistence type="predicted"/>
<evidence type="ECO:0000313" key="2">
    <source>
        <dbReference type="EMBL" id="KKQ75099.1"/>
    </source>
</evidence>
<dbReference type="InterPro" id="IPR013785">
    <property type="entry name" value="Aldolase_TIM"/>
</dbReference>
<dbReference type="CDD" id="cd00958">
    <property type="entry name" value="DhnA"/>
    <property type="match status" value="1"/>
</dbReference>
<feature type="active site" description="Proton donor" evidence="1">
    <location>
        <position position="145"/>
    </location>
</feature>
<reference evidence="2 3" key="1">
    <citation type="journal article" date="2015" name="Nature">
        <title>rRNA introns, odd ribosomes, and small enigmatic genomes across a large radiation of phyla.</title>
        <authorList>
            <person name="Brown C.T."/>
            <person name="Hug L.A."/>
            <person name="Thomas B.C."/>
            <person name="Sharon I."/>
            <person name="Castelle C.J."/>
            <person name="Singh A."/>
            <person name="Wilkins M.J."/>
            <person name="Williams K.H."/>
            <person name="Banfield J.F."/>
        </authorList>
    </citation>
    <scope>NUCLEOTIDE SEQUENCE [LARGE SCALE GENOMIC DNA]</scope>
</reference>
<dbReference type="AlphaFoldDB" id="A0A0G0MN83"/>
<comment type="caution">
    <text evidence="2">The sequence shown here is derived from an EMBL/GenBank/DDBJ whole genome shotgun (WGS) entry which is preliminary data.</text>
</comment>
<evidence type="ECO:0000313" key="3">
    <source>
        <dbReference type="Proteomes" id="UP000034181"/>
    </source>
</evidence>